<dbReference type="RefSeq" id="WP_168963355.1">
    <property type="nucleotide sequence ID" value="NZ_JABAEW010000038.1"/>
</dbReference>
<dbReference type="Proteomes" id="UP000576225">
    <property type="component" value="Unassembled WGS sequence"/>
</dbReference>
<gene>
    <name evidence="1" type="ORF">HF882_16260</name>
</gene>
<dbReference type="EMBL" id="JABAEW010000038">
    <property type="protein sequence ID" value="NMD88142.1"/>
    <property type="molecule type" value="Genomic_DNA"/>
</dbReference>
<name>A0A848B507_9BACT</name>
<protein>
    <submittedName>
        <fullName evidence="1">Uncharacterized protein</fullName>
    </submittedName>
</protein>
<proteinExistence type="predicted"/>
<evidence type="ECO:0000313" key="1">
    <source>
        <dbReference type="EMBL" id="NMD88142.1"/>
    </source>
</evidence>
<organism evidence="1 2">
    <name type="scientific">Victivallis vadensis</name>
    <dbReference type="NCBI Taxonomy" id="172901"/>
    <lineage>
        <taxon>Bacteria</taxon>
        <taxon>Pseudomonadati</taxon>
        <taxon>Lentisphaerota</taxon>
        <taxon>Lentisphaeria</taxon>
        <taxon>Victivallales</taxon>
        <taxon>Victivallaceae</taxon>
        <taxon>Victivallis</taxon>
    </lineage>
</organism>
<reference evidence="1 2" key="1">
    <citation type="submission" date="2020-04" db="EMBL/GenBank/DDBJ databases">
        <authorList>
            <person name="Hitch T.C.A."/>
            <person name="Wylensek D."/>
            <person name="Clavel T."/>
        </authorList>
    </citation>
    <scope>NUCLEOTIDE SEQUENCE [LARGE SCALE GENOMIC DNA]</scope>
    <source>
        <strain evidence="1 2">COR2-253-APC-1A</strain>
    </source>
</reference>
<sequence length="64" mass="7304">MLQLYNVSDLREVSAERVRGGTYVYSGMFLTPGENVKERFLRLAARCRAVRERIAAELPPFSGR</sequence>
<evidence type="ECO:0000313" key="2">
    <source>
        <dbReference type="Proteomes" id="UP000576225"/>
    </source>
</evidence>
<dbReference type="AlphaFoldDB" id="A0A848B507"/>
<accession>A0A848B507</accession>
<comment type="caution">
    <text evidence="1">The sequence shown here is derived from an EMBL/GenBank/DDBJ whole genome shotgun (WGS) entry which is preliminary data.</text>
</comment>